<accession>A7K8Z1</accession>
<dbReference type="EMBL" id="EF101928">
    <property type="protein sequence ID" value="ABT16515.1"/>
    <property type="molecule type" value="Genomic_DNA"/>
</dbReference>
<dbReference type="Proteomes" id="UP000202420">
    <property type="component" value="Segment"/>
</dbReference>
<dbReference type="KEGG" id="vg:5470531"/>
<protein>
    <submittedName>
        <fullName evidence="1">Uncharacterized protein z381L</fullName>
    </submittedName>
</protein>
<reference evidence="1 2" key="1">
    <citation type="submission" date="2006-09" db="EMBL/GenBank/DDBJ databases">
        <title>Sequence and annotation of the 288-kb ATCV-1 virus that infects an endosymbiotic Chlorella strain of the heliozoon Acanthocystis turfacea.</title>
        <authorList>
            <person name="Fitzgerald L.A."/>
            <person name="Graves M.V."/>
            <person name="Li X."/>
            <person name="Pfitzner A.J.P."/>
            <person name="Hartigan J."/>
            <person name="Van Etten J.L."/>
        </authorList>
    </citation>
    <scope>NUCLEOTIDE SEQUENCE [LARGE SCALE GENOMIC DNA]</scope>
    <source>
        <strain evidence="1 2">ATCV-1</strain>
    </source>
</reference>
<evidence type="ECO:0000313" key="1">
    <source>
        <dbReference type="EMBL" id="ABT16515.1"/>
    </source>
</evidence>
<evidence type="ECO:0000313" key="2">
    <source>
        <dbReference type="Proteomes" id="UP000202420"/>
    </source>
</evidence>
<sequence>MRAAGMEIWLSSSMSTTGAGSTTSIAASSAFSSSMSRSSSAMFVSTRSVANASVRARSSAISSSAVSVVSLTRKSKNSWVNALVFMAVFMFSEVVRKVKLHIDRGLLYQSTCRGQMTGLYHLTQENLILSFTWPAVRNIPSVSCLPAALSLKSTASEHKDCTKSQKTYQEPRTSRNRRVYIALTRHDLWHPRCLSRSVFCFPPSSGGQR</sequence>
<organism evidence="1 2">
    <name type="scientific">Chlorovirus heliozoae</name>
    <dbReference type="NCBI Taxonomy" id="322019"/>
    <lineage>
        <taxon>Viruses</taxon>
        <taxon>Varidnaviria</taxon>
        <taxon>Bamfordvirae</taxon>
        <taxon>Nucleocytoviricota</taxon>
        <taxon>Megaviricetes</taxon>
        <taxon>Algavirales</taxon>
        <taxon>Phycodnaviridae</taxon>
        <taxon>Chlorovirus</taxon>
    </lineage>
</organism>
<dbReference type="GeneID" id="5470531"/>
<name>A7K8Z1_9PHYC</name>
<proteinExistence type="predicted"/>
<keyword evidence="2" id="KW-1185">Reference proteome</keyword>
<gene>
    <name evidence="1" type="primary">z381L</name>
    <name evidence="1" type="ORF">ATCV1_z381L</name>
</gene>
<dbReference type="RefSeq" id="YP_001426862.1">
    <property type="nucleotide sequence ID" value="NC_008724.1"/>
</dbReference>